<dbReference type="GO" id="GO:0003677">
    <property type="term" value="F:DNA binding"/>
    <property type="evidence" value="ECO:0007669"/>
    <property type="project" value="UniProtKB-KW"/>
</dbReference>
<dbReference type="Gene3D" id="1.10.357.10">
    <property type="entry name" value="Tetracycline Repressor, domain 2"/>
    <property type="match status" value="1"/>
</dbReference>
<name>A0A644Y1A7_9ZZZZ</name>
<evidence type="ECO:0000259" key="4">
    <source>
        <dbReference type="PROSITE" id="PS50977"/>
    </source>
</evidence>
<dbReference type="InterPro" id="IPR009057">
    <property type="entry name" value="Homeodomain-like_sf"/>
</dbReference>
<sequence length="195" mass="22038">MRERKCTEIRKEEIVRAALSLVEQNGLDKLNINDIATKIGLVPASIYRHFKGKDEIIMALIEFADSNLQDNLSRAKAHDGTAIDKLEMLFRLHIKLLREEAAIPRILYFLLSSNRNPEIKADMLAAVGSYVQQLKKLLQQGQKQGEISPDVDAMAAAMVFLGMVQPLVILGQVNPKILKDYPAKLWQNYRRSIAL</sequence>
<keyword evidence="2" id="KW-0238">DNA-binding</keyword>
<evidence type="ECO:0000256" key="3">
    <source>
        <dbReference type="ARBA" id="ARBA00023163"/>
    </source>
</evidence>
<organism evidence="5">
    <name type="scientific">bioreactor metagenome</name>
    <dbReference type="NCBI Taxonomy" id="1076179"/>
    <lineage>
        <taxon>unclassified sequences</taxon>
        <taxon>metagenomes</taxon>
        <taxon>ecological metagenomes</taxon>
    </lineage>
</organism>
<evidence type="ECO:0000256" key="1">
    <source>
        <dbReference type="ARBA" id="ARBA00023015"/>
    </source>
</evidence>
<dbReference type="PROSITE" id="PS50977">
    <property type="entry name" value="HTH_TETR_2"/>
    <property type="match status" value="1"/>
</dbReference>
<evidence type="ECO:0000313" key="5">
    <source>
        <dbReference type="EMBL" id="MPM21808.1"/>
    </source>
</evidence>
<keyword evidence="1" id="KW-0805">Transcription regulation</keyword>
<accession>A0A644Y1A7</accession>
<evidence type="ECO:0000256" key="2">
    <source>
        <dbReference type="ARBA" id="ARBA00023125"/>
    </source>
</evidence>
<dbReference type="InterPro" id="IPR036271">
    <property type="entry name" value="Tet_transcr_reg_TetR-rel_C_sf"/>
</dbReference>
<dbReference type="SUPFAM" id="SSF46689">
    <property type="entry name" value="Homeodomain-like"/>
    <property type="match status" value="1"/>
</dbReference>
<dbReference type="InterPro" id="IPR001647">
    <property type="entry name" value="HTH_TetR"/>
</dbReference>
<dbReference type="PRINTS" id="PR00455">
    <property type="entry name" value="HTHTETR"/>
</dbReference>
<gene>
    <name evidence="5" type="primary">slmA_11</name>
    <name evidence="5" type="ORF">SDC9_68258</name>
</gene>
<reference evidence="5" key="1">
    <citation type="submission" date="2019-08" db="EMBL/GenBank/DDBJ databases">
        <authorList>
            <person name="Kucharzyk K."/>
            <person name="Murdoch R.W."/>
            <person name="Higgins S."/>
            <person name="Loffler F."/>
        </authorList>
    </citation>
    <scope>NUCLEOTIDE SEQUENCE</scope>
</reference>
<dbReference type="AlphaFoldDB" id="A0A644Y1A7"/>
<feature type="domain" description="HTH tetR-type" evidence="4">
    <location>
        <begin position="8"/>
        <end position="68"/>
    </location>
</feature>
<dbReference type="PANTHER" id="PTHR47506:SF3">
    <property type="entry name" value="HTH-TYPE TRANSCRIPTIONAL REGULATOR LMRA"/>
    <property type="match status" value="1"/>
</dbReference>
<dbReference type="SUPFAM" id="SSF48498">
    <property type="entry name" value="Tetracyclin repressor-like, C-terminal domain"/>
    <property type="match status" value="1"/>
</dbReference>
<dbReference type="Pfam" id="PF00440">
    <property type="entry name" value="TetR_N"/>
    <property type="match status" value="1"/>
</dbReference>
<dbReference type="EMBL" id="VSSQ01003671">
    <property type="protein sequence ID" value="MPM21808.1"/>
    <property type="molecule type" value="Genomic_DNA"/>
</dbReference>
<dbReference type="Pfam" id="PF17932">
    <property type="entry name" value="TetR_C_24"/>
    <property type="match status" value="1"/>
</dbReference>
<dbReference type="InterPro" id="IPR041490">
    <property type="entry name" value="KstR2_TetR_C"/>
</dbReference>
<proteinExistence type="predicted"/>
<protein>
    <submittedName>
        <fullName evidence="5">Nucleoid occlusion factor SlmA</fullName>
    </submittedName>
</protein>
<comment type="caution">
    <text evidence="5">The sequence shown here is derived from an EMBL/GenBank/DDBJ whole genome shotgun (WGS) entry which is preliminary data.</text>
</comment>
<dbReference type="PANTHER" id="PTHR47506">
    <property type="entry name" value="TRANSCRIPTIONAL REGULATORY PROTEIN"/>
    <property type="match status" value="1"/>
</dbReference>
<dbReference type="Gene3D" id="1.10.10.60">
    <property type="entry name" value="Homeodomain-like"/>
    <property type="match status" value="1"/>
</dbReference>
<keyword evidence="3" id="KW-0804">Transcription</keyword>